<evidence type="ECO:0000313" key="2">
    <source>
        <dbReference type="EMBL" id="KHN66515.1"/>
    </source>
</evidence>
<comment type="caution">
    <text evidence="2">The sequence shown here is derived from an EMBL/GenBank/DDBJ whole genome shotgun (WGS) entry which is preliminary data.</text>
</comment>
<dbReference type="AlphaFoldDB" id="A0A0B2UC37"/>
<evidence type="ECO:0000256" key="1">
    <source>
        <dbReference type="SAM" id="SignalP"/>
    </source>
</evidence>
<gene>
    <name evidence="2" type="ORF">DH17_02405</name>
</gene>
<protein>
    <submittedName>
        <fullName evidence="2">Uncharacterized protein</fullName>
    </submittedName>
</protein>
<accession>A0A0B2UC37</accession>
<reference evidence="2 3" key="1">
    <citation type="submission" date="2014-03" db="EMBL/GenBank/DDBJ databases">
        <title>Genome sequence of the diesel-degrader and plant-growth promoter Acinetobacter oleivorans PF-1 isolated from the roots of poplar tree.</title>
        <authorList>
            <person name="Gkorezis P."/>
            <person name="van Hamme J."/>
            <person name="Rineau F."/>
            <person name="Vangronsveld J."/>
            <person name="Francetti A."/>
        </authorList>
    </citation>
    <scope>NUCLEOTIDE SEQUENCE [LARGE SCALE GENOMIC DNA]</scope>
    <source>
        <strain evidence="2 3">PF1</strain>
    </source>
</reference>
<feature type="chain" id="PRO_5002095494" evidence="1">
    <location>
        <begin position="20"/>
        <end position="114"/>
    </location>
</feature>
<keyword evidence="1" id="KW-0732">Signal</keyword>
<feature type="signal peptide" evidence="1">
    <location>
        <begin position="1"/>
        <end position="19"/>
    </location>
</feature>
<dbReference type="EMBL" id="JHQK01000012">
    <property type="protein sequence ID" value="KHN66515.1"/>
    <property type="molecule type" value="Genomic_DNA"/>
</dbReference>
<proteinExistence type="predicted"/>
<dbReference type="Proteomes" id="UP000031012">
    <property type="component" value="Unassembled WGS sequence"/>
</dbReference>
<evidence type="ECO:0000313" key="3">
    <source>
        <dbReference type="Proteomes" id="UP000031012"/>
    </source>
</evidence>
<organism evidence="2 3">
    <name type="scientific">Acinetobacter oleivorans</name>
    <dbReference type="NCBI Taxonomy" id="1148157"/>
    <lineage>
        <taxon>Bacteria</taxon>
        <taxon>Pseudomonadati</taxon>
        <taxon>Pseudomonadota</taxon>
        <taxon>Gammaproteobacteria</taxon>
        <taxon>Moraxellales</taxon>
        <taxon>Moraxellaceae</taxon>
        <taxon>Acinetobacter</taxon>
    </lineage>
</organism>
<name>A0A0B2UC37_9GAMM</name>
<sequence>MRNILVTIFTLLVGTSIYAAQEPQSLVGQTHCEKTVELHGFLSRAQLDCNYHYYSEELKDAAAKCTKHELGDKYGREVMKFGMNQFEERKKEDIKGQLCSKVLKEFPNYIKKIK</sequence>